<dbReference type="GO" id="GO:0016020">
    <property type="term" value="C:membrane"/>
    <property type="evidence" value="ECO:0007669"/>
    <property type="project" value="UniProtKB-SubCell"/>
</dbReference>
<dbReference type="InterPro" id="IPR044644">
    <property type="entry name" value="DinF-like"/>
</dbReference>
<keyword evidence="4 6" id="KW-1133">Transmembrane helix</keyword>
<reference evidence="7" key="1">
    <citation type="submission" date="2021-02" db="EMBL/GenBank/DDBJ databases">
        <authorList>
            <person name="Dougan E. K."/>
            <person name="Rhodes N."/>
            <person name="Thang M."/>
            <person name="Chan C."/>
        </authorList>
    </citation>
    <scope>NUCLEOTIDE SEQUENCE</scope>
</reference>
<feature type="transmembrane region" description="Helical" evidence="6">
    <location>
        <begin position="181"/>
        <end position="200"/>
    </location>
</feature>
<evidence type="ECO:0000313" key="8">
    <source>
        <dbReference type="Proteomes" id="UP000601435"/>
    </source>
</evidence>
<feature type="transmembrane region" description="Helical" evidence="6">
    <location>
        <begin position="336"/>
        <end position="354"/>
    </location>
</feature>
<evidence type="ECO:0000256" key="6">
    <source>
        <dbReference type="SAM" id="Phobius"/>
    </source>
</evidence>
<dbReference type="EMBL" id="CAJNJA010047463">
    <property type="protein sequence ID" value="CAE7824367.1"/>
    <property type="molecule type" value="Genomic_DNA"/>
</dbReference>
<dbReference type="OrthoDB" id="423427at2759"/>
<dbReference type="Pfam" id="PF01554">
    <property type="entry name" value="MatE"/>
    <property type="match status" value="1"/>
</dbReference>
<feature type="transmembrane region" description="Helical" evidence="6">
    <location>
        <begin position="48"/>
        <end position="68"/>
    </location>
</feature>
<keyword evidence="5 6" id="KW-0472">Membrane</keyword>
<feature type="transmembrane region" description="Helical" evidence="6">
    <location>
        <begin position="253"/>
        <end position="273"/>
    </location>
</feature>
<sequence length="436" mass="45761">MLRFALPALGIYLANPIMSNIDNSFVGHFGGTTALAALSPGGVLADNLLYLFNSVLSAATTGLVARAWPKGAANAREELIRTFSFALACGVPLSLFYWFCSNWVLGLMGVPQNLQAMAASYARIRGLVSWASLGQGVCLSAILATRDAVTPLRVVVVAALLNVLGDFLLCCWPLRTGVSGAAAATAISTMCGFAFMMRSLQRKQILPTFRRGALRDAGPVLEYAGPMLVINMTRIAGFTAMAFAAAATGTRALAAYQVILGIFVLFAFIGAPLSQTAQSMLPPLIESSNTSGARKVAKNVLTIGTIVSRLASVLCYAALMLGAGTFTADPAVLAEIHGAAFMVCLATGTLLISSSVDGALLAAKDFGFIVTQQVSVVTLQLLVLRTVLHLKLGLPGIWMTLAVRVLLFVPIALTWLGMGYGPLGRVLFPKKGTRPA</sequence>
<keyword evidence="3 6" id="KW-0812">Transmembrane</keyword>
<comment type="caution">
    <text evidence="7">The sequence shown here is derived from an EMBL/GenBank/DDBJ whole genome shotgun (WGS) entry which is preliminary data.</text>
</comment>
<dbReference type="InterPro" id="IPR002528">
    <property type="entry name" value="MATE_fam"/>
</dbReference>
<feature type="transmembrane region" description="Helical" evidence="6">
    <location>
        <begin position="152"/>
        <end position="175"/>
    </location>
</feature>
<gene>
    <name evidence="7" type="primary">DTX46</name>
    <name evidence="7" type="ORF">SNEC2469_LOCUS24573</name>
</gene>
<dbReference type="GO" id="GO:0015297">
    <property type="term" value="F:antiporter activity"/>
    <property type="evidence" value="ECO:0007669"/>
    <property type="project" value="InterPro"/>
</dbReference>
<evidence type="ECO:0000313" key="7">
    <source>
        <dbReference type="EMBL" id="CAE7824367.1"/>
    </source>
</evidence>
<feature type="transmembrane region" description="Helical" evidence="6">
    <location>
        <begin position="220"/>
        <end position="247"/>
    </location>
</feature>
<comment type="similarity">
    <text evidence="2">Belongs to the multi antimicrobial extrusion (MATE) (TC 2.A.66.1) family.</text>
</comment>
<evidence type="ECO:0000256" key="5">
    <source>
        <dbReference type="ARBA" id="ARBA00023136"/>
    </source>
</evidence>
<dbReference type="PANTHER" id="PTHR42893">
    <property type="entry name" value="PROTEIN DETOXIFICATION 44, CHLOROPLASTIC-RELATED"/>
    <property type="match status" value="1"/>
</dbReference>
<keyword evidence="8" id="KW-1185">Reference proteome</keyword>
<evidence type="ECO:0000256" key="4">
    <source>
        <dbReference type="ARBA" id="ARBA00022989"/>
    </source>
</evidence>
<feature type="transmembrane region" description="Helical" evidence="6">
    <location>
        <begin position="366"/>
        <end position="384"/>
    </location>
</feature>
<evidence type="ECO:0000256" key="2">
    <source>
        <dbReference type="ARBA" id="ARBA00010199"/>
    </source>
</evidence>
<dbReference type="AlphaFoldDB" id="A0A812ZEA5"/>
<dbReference type="Proteomes" id="UP000601435">
    <property type="component" value="Unassembled WGS sequence"/>
</dbReference>
<evidence type="ECO:0000256" key="3">
    <source>
        <dbReference type="ARBA" id="ARBA00022692"/>
    </source>
</evidence>
<feature type="transmembrane region" description="Helical" evidence="6">
    <location>
        <begin position="300"/>
        <end position="324"/>
    </location>
</feature>
<dbReference type="GO" id="GO:0042910">
    <property type="term" value="F:xenobiotic transmembrane transporter activity"/>
    <property type="evidence" value="ECO:0007669"/>
    <property type="project" value="InterPro"/>
</dbReference>
<feature type="transmembrane region" description="Helical" evidence="6">
    <location>
        <begin position="396"/>
        <end position="421"/>
    </location>
</feature>
<accession>A0A812ZEA5</accession>
<evidence type="ECO:0000256" key="1">
    <source>
        <dbReference type="ARBA" id="ARBA00004141"/>
    </source>
</evidence>
<organism evidence="7 8">
    <name type="scientific">Symbiodinium necroappetens</name>
    <dbReference type="NCBI Taxonomy" id="1628268"/>
    <lineage>
        <taxon>Eukaryota</taxon>
        <taxon>Sar</taxon>
        <taxon>Alveolata</taxon>
        <taxon>Dinophyceae</taxon>
        <taxon>Suessiales</taxon>
        <taxon>Symbiodiniaceae</taxon>
        <taxon>Symbiodinium</taxon>
    </lineage>
</organism>
<protein>
    <submittedName>
        <fullName evidence="7">DTX46 protein</fullName>
    </submittedName>
</protein>
<feature type="transmembrane region" description="Helical" evidence="6">
    <location>
        <begin position="80"/>
        <end position="99"/>
    </location>
</feature>
<proteinExistence type="inferred from homology"/>
<dbReference type="PANTHER" id="PTHR42893:SF9">
    <property type="entry name" value="PROTEIN DETOXIFICATION 46, CHLOROPLASTIC"/>
    <property type="match status" value="1"/>
</dbReference>
<name>A0A812ZEA5_9DINO</name>
<comment type="subcellular location">
    <subcellularLocation>
        <location evidence="1">Membrane</location>
        <topology evidence="1">Multi-pass membrane protein</topology>
    </subcellularLocation>
</comment>
<feature type="transmembrane region" description="Helical" evidence="6">
    <location>
        <begin position="127"/>
        <end position="145"/>
    </location>
</feature>